<dbReference type="GO" id="GO:0005656">
    <property type="term" value="C:nuclear pre-replicative complex"/>
    <property type="evidence" value="ECO:0007669"/>
    <property type="project" value="TreeGrafter"/>
</dbReference>
<feature type="domain" description="Origin recognition complex subunit 3 N-terminal" evidence="2">
    <location>
        <begin position="144"/>
        <end position="309"/>
    </location>
</feature>
<dbReference type="InterPro" id="IPR020795">
    <property type="entry name" value="ORC3"/>
</dbReference>
<evidence type="ECO:0000313" key="3">
    <source>
        <dbReference type="Proteomes" id="UP000095287"/>
    </source>
</evidence>
<dbReference type="PANTHER" id="PTHR12748:SF0">
    <property type="entry name" value="ORIGIN RECOGNITION COMPLEX SUBUNIT 3"/>
    <property type="match status" value="1"/>
</dbReference>
<accession>A0A1I8AX69</accession>
<dbReference type="Pfam" id="PF07034">
    <property type="entry name" value="ORC3_N"/>
    <property type="match status" value="1"/>
</dbReference>
<evidence type="ECO:0000259" key="2">
    <source>
        <dbReference type="Pfam" id="PF07034"/>
    </source>
</evidence>
<dbReference type="GO" id="GO:0031261">
    <property type="term" value="C:DNA replication preinitiation complex"/>
    <property type="evidence" value="ECO:0007669"/>
    <property type="project" value="TreeGrafter"/>
</dbReference>
<dbReference type="AlphaFoldDB" id="A0A1I8AX69"/>
<dbReference type="WBParaSite" id="L893_g9999.t1">
    <property type="protein sequence ID" value="L893_g9999.t1"/>
    <property type="gene ID" value="L893_g9999"/>
</dbReference>
<dbReference type="GO" id="GO:0005664">
    <property type="term" value="C:nuclear origin of replication recognition complex"/>
    <property type="evidence" value="ECO:0007669"/>
    <property type="project" value="InterPro"/>
</dbReference>
<reference evidence="4" key="1">
    <citation type="submission" date="2016-11" db="UniProtKB">
        <authorList>
            <consortium name="WormBaseParasite"/>
        </authorList>
    </citation>
    <scope>IDENTIFICATION</scope>
</reference>
<evidence type="ECO:0000256" key="1">
    <source>
        <dbReference type="SAM" id="Coils"/>
    </source>
</evidence>
<organism evidence="3 4">
    <name type="scientific">Steinernema glaseri</name>
    <dbReference type="NCBI Taxonomy" id="37863"/>
    <lineage>
        <taxon>Eukaryota</taxon>
        <taxon>Metazoa</taxon>
        <taxon>Ecdysozoa</taxon>
        <taxon>Nematoda</taxon>
        <taxon>Chromadorea</taxon>
        <taxon>Rhabditida</taxon>
        <taxon>Tylenchina</taxon>
        <taxon>Panagrolaimomorpha</taxon>
        <taxon>Strongyloidoidea</taxon>
        <taxon>Steinernematidae</taxon>
        <taxon>Steinernema</taxon>
    </lineage>
</organism>
<proteinExistence type="predicted"/>
<name>A0A1I8AX69_9BILA</name>
<keyword evidence="1" id="KW-0175">Coiled coil</keyword>
<protein>
    <submittedName>
        <fullName evidence="4">ORC3_N domain-containing protein</fullName>
    </submittedName>
</protein>
<dbReference type="GO" id="GO:0003688">
    <property type="term" value="F:DNA replication origin binding"/>
    <property type="evidence" value="ECO:0007669"/>
    <property type="project" value="TreeGrafter"/>
</dbReference>
<feature type="coiled-coil region" evidence="1">
    <location>
        <begin position="406"/>
        <end position="433"/>
    </location>
</feature>
<dbReference type="Proteomes" id="UP000095287">
    <property type="component" value="Unplaced"/>
</dbReference>
<dbReference type="PANTHER" id="PTHR12748">
    <property type="entry name" value="ORIGIN RECOGNITION COMPLEX SUBUNIT 3"/>
    <property type="match status" value="1"/>
</dbReference>
<dbReference type="GO" id="GO:0006270">
    <property type="term" value="P:DNA replication initiation"/>
    <property type="evidence" value="ECO:0007669"/>
    <property type="project" value="TreeGrafter"/>
</dbReference>
<dbReference type="InterPro" id="IPR045667">
    <property type="entry name" value="ORC3_N"/>
</dbReference>
<keyword evidence="3" id="KW-1185">Reference proteome</keyword>
<sequence length="610" mass="69853">MRLSLSMPGAVPYICLSSLMDRLMAAVTFRPGRKKHISFESVFGNCSSGGHKAERSREYLRIASHIESKTKEHFEHLYENVIDDIFEYISSFDGVLIPAAVLRCGYIDNSQLWRAIQDSRKPGKIYQFFVVSPATASRSVCECVYDLLEKFNKLFRKPREEWYESLDAVASDDSIPAEQAKNKVVLLFEKIESIPADFLCTFIALLTSRKLPVAFVFCATADLNVVRIRCSRDSCAAMAFKKFNFGLSEKILSDVLCDTFLNSDLWLELDAQLLETICWRFTHLNFSVDELVHSLSLAVLFHFSDKPDSCRPADSDSTLFSQRYWTLIRLLHNIAPRSSAGRKELATLTQLHLSVQRGHLFEADFGLWKTSWLGYDEDAVESLLEKIVRAIQQNPALALGRELKECEGFLKDLENLSKRQAQCEEERKAALARISNTRKDFHSMQKNMKEKRELSQRFNVFQKDKKAIVSWLGEFFTAHLKPFSSVEGCDGFLVGYSRRWENCIDLSSDKYIELALNPEDMENLLEEERHLPLVYRTILNWAQSSKRINVDKCLKDFLAWSGADADKSEQSAIFRRCLAELELIGVVKPMSDRNLSSIRILHMPVDNTSN</sequence>
<evidence type="ECO:0000313" key="4">
    <source>
        <dbReference type="WBParaSite" id="L893_g9999.t1"/>
    </source>
</evidence>